<feature type="compositionally biased region" description="Low complexity" evidence="1">
    <location>
        <begin position="293"/>
        <end position="304"/>
    </location>
</feature>
<evidence type="ECO:0000256" key="1">
    <source>
        <dbReference type="SAM" id="MobiDB-lite"/>
    </source>
</evidence>
<feature type="compositionally biased region" description="Basic and acidic residues" evidence="1">
    <location>
        <begin position="104"/>
        <end position="130"/>
    </location>
</feature>
<dbReference type="RefSeq" id="WP_068938633.1">
    <property type="nucleotide sequence ID" value="NZ_LYND01000066.1"/>
</dbReference>
<evidence type="ECO:0000259" key="2">
    <source>
        <dbReference type="Pfam" id="PF14297"/>
    </source>
</evidence>
<accession>A0ABX2ZIR0</accession>
<reference evidence="4" key="1">
    <citation type="submission" date="2016-05" db="EMBL/GenBank/DDBJ databases">
        <title>Whole genome shotgun sequencing of cultured foodborne pathogen.</title>
        <authorList>
            <person name="Zheng J."/>
            <person name="Timme R."/>
            <person name="Allard M."/>
            <person name="Strain E."/>
            <person name="Luo Y."/>
            <person name="Brown E."/>
        </authorList>
    </citation>
    <scope>NUCLEOTIDE SEQUENCE [LARGE SCALE GENOMIC DNA]</scope>
    <source>
        <strain evidence="4">CFSAN034343</strain>
    </source>
</reference>
<proteinExistence type="predicted"/>
<keyword evidence="4" id="KW-1185">Reference proteome</keyword>
<organism evidence="3 4">
    <name type="scientific">Paenibacillus polymyxa</name>
    <name type="common">Bacillus polymyxa</name>
    <dbReference type="NCBI Taxonomy" id="1406"/>
    <lineage>
        <taxon>Bacteria</taxon>
        <taxon>Bacillati</taxon>
        <taxon>Bacillota</taxon>
        <taxon>Bacilli</taxon>
        <taxon>Bacillales</taxon>
        <taxon>Paenibacillaceae</taxon>
        <taxon>Paenibacillus</taxon>
    </lineage>
</organism>
<feature type="compositionally biased region" description="Basic and acidic residues" evidence="1">
    <location>
        <begin position="283"/>
        <end position="292"/>
    </location>
</feature>
<dbReference type="Pfam" id="PF14297">
    <property type="entry name" value="Lin1244_N"/>
    <property type="match status" value="1"/>
</dbReference>
<name>A0ABX2ZIR0_PAEPO</name>
<feature type="region of interest" description="Disordered" evidence="1">
    <location>
        <begin position="238"/>
        <end position="312"/>
    </location>
</feature>
<sequence>MKEAYYFSHDSNARHDPKITAMRGVYGSEGYGWYWILVEMMRESNGYKLDMRSKYAYYAFASQMQCDSEMAHKFIQDCITEFDLFAADATHFWSTSLLRRMEKKEEKSEKARKAAEARWGKKAAPDKGSSEDVGNDECDLDANAYADESKNDALKESKVKESKRNKNKLKDNTPKIKFAEFVSLTQDEYDKLVLAHSEDRTKRMIEILDNYKGANNKKYASDYRAILNWVVKRVEEEEQKGGYRQAKPFNGGQAASSKHDANSQAQAGQDSWSFTDRGSNQQDRQERERRGLSGDSHGSTGTGSKYDMFVRR</sequence>
<comment type="caution">
    <text evidence="3">The sequence shown here is derived from an EMBL/GenBank/DDBJ whole genome shotgun (WGS) entry which is preliminary data.</text>
</comment>
<dbReference type="EMBL" id="LYND01000066">
    <property type="protein sequence ID" value="ODA10532.1"/>
    <property type="molecule type" value="Genomic_DNA"/>
</dbReference>
<feature type="compositionally biased region" description="Polar residues" evidence="1">
    <location>
        <begin position="262"/>
        <end position="282"/>
    </location>
</feature>
<feature type="region of interest" description="Disordered" evidence="1">
    <location>
        <begin position="104"/>
        <end position="136"/>
    </location>
</feature>
<protein>
    <recommendedName>
        <fullName evidence="2">Lin1244/Lin1753-like N-terminal domain-containing protein</fullName>
    </recommendedName>
</protein>
<feature type="domain" description="Lin1244/Lin1753-like N-terminal" evidence="2">
    <location>
        <begin position="6"/>
        <end position="96"/>
    </location>
</feature>
<dbReference type="InterPro" id="IPR025400">
    <property type="entry name" value="Lin1244/Lin1753-like_N"/>
</dbReference>
<gene>
    <name evidence="3" type="ORF">A7312_23555</name>
</gene>
<evidence type="ECO:0000313" key="4">
    <source>
        <dbReference type="Proteomes" id="UP000094974"/>
    </source>
</evidence>
<dbReference type="Proteomes" id="UP000094974">
    <property type="component" value="Unassembled WGS sequence"/>
</dbReference>
<evidence type="ECO:0000313" key="3">
    <source>
        <dbReference type="EMBL" id="ODA10532.1"/>
    </source>
</evidence>